<evidence type="ECO:0000313" key="1">
    <source>
        <dbReference type="EMBL" id="KAI3721780.1"/>
    </source>
</evidence>
<sequence length="207" mass="24152">MENQINSGKYDEYECESKTTWTRDEDKLFETALVNVPENIEWRWQKIAESVPSKTAEQVRTRYDELLHDLDMIKSRRVELPRHADDFVSSDYDSRSSKYERKKGIPWTREEHSKFLKGLETYKKGDWRSISRMSVITRTPTQVASHAQKYFLRQKLSQQQKKKRSSIHDITTAEVVTPINFCSPQGGGGTPPPQIGYEHQKNFGPPN</sequence>
<dbReference type="EMBL" id="CM042014">
    <property type="protein sequence ID" value="KAI3721780.1"/>
    <property type="molecule type" value="Genomic_DNA"/>
</dbReference>
<evidence type="ECO:0000313" key="2">
    <source>
        <dbReference type="Proteomes" id="UP001055811"/>
    </source>
</evidence>
<reference evidence="2" key="1">
    <citation type="journal article" date="2022" name="Mol. Ecol. Resour.">
        <title>The genomes of chicory, endive, great burdock and yacon provide insights into Asteraceae palaeo-polyploidization history and plant inulin production.</title>
        <authorList>
            <person name="Fan W."/>
            <person name="Wang S."/>
            <person name="Wang H."/>
            <person name="Wang A."/>
            <person name="Jiang F."/>
            <person name="Liu H."/>
            <person name="Zhao H."/>
            <person name="Xu D."/>
            <person name="Zhang Y."/>
        </authorList>
    </citation>
    <scope>NUCLEOTIDE SEQUENCE [LARGE SCALE GENOMIC DNA]</scope>
    <source>
        <strain evidence="2">cv. Punajuju</strain>
    </source>
</reference>
<keyword evidence="2" id="KW-1185">Reference proteome</keyword>
<proteinExistence type="predicted"/>
<comment type="caution">
    <text evidence="1">The sequence shown here is derived from an EMBL/GenBank/DDBJ whole genome shotgun (WGS) entry which is preliminary data.</text>
</comment>
<name>A0ACB9BJ41_CICIN</name>
<dbReference type="Proteomes" id="UP001055811">
    <property type="component" value="Linkage Group LG06"/>
</dbReference>
<gene>
    <name evidence="1" type="ORF">L2E82_32798</name>
</gene>
<protein>
    <submittedName>
        <fullName evidence="1">Uncharacterized protein</fullName>
    </submittedName>
</protein>
<organism evidence="1 2">
    <name type="scientific">Cichorium intybus</name>
    <name type="common">Chicory</name>
    <dbReference type="NCBI Taxonomy" id="13427"/>
    <lineage>
        <taxon>Eukaryota</taxon>
        <taxon>Viridiplantae</taxon>
        <taxon>Streptophyta</taxon>
        <taxon>Embryophyta</taxon>
        <taxon>Tracheophyta</taxon>
        <taxon>Spermatophyta</taxon>
        <taxon>Magnoliopsida</taxon>
        <taxon>eudicotyledons</taxon>
        <taxon>Gunneridae</taxon>
        <taxon>Pentapetalae</taxon>
        <taxon>asterids</taxon>
        <taxon>campanulids</taxon>
        <taxon>Asterales</taxon>
        <taxon>Asteraceae</taxon>
        <taxon>Cichorioideae</taxon>
        <taxon>Cichorieae</taxon>
        <taxon>Cichoriinae</taxon>
        <taxon>Cichorium</taxon>
    </lineage>
</organism>
<accession>A0ACB9BJ41</accession>
<reference evidence="1 2" key="2">
    <citation type="journal article" date="2022" name="Mol. Ecol. Resour.">
        <title>The genomes of chicory, endive, great burdock and yacon provide insights into Asteraceae paleo-polyploidization history and plant inulin production.</title>
        <authorList>
            <person name="Fan W."/>
            <person name="Wang S."/>
            <person name="Wang H."/>
            <person name="Wang A."/>
            <person name="Jiang F."/>
            <person name="Liu H."/>
            <person name="Zhao H."/>
            <person name="Xu D."/>
            <person name="Zhang Y."/>
        </authorList>
    </citation>
    <scope>NUCLEOTIDE SEQUENCE [LARGE SCALE GENOMIC DNA]</scope>
    <source>
        <strain evidence="2">cv. Punajuju</strain>
        <tissue evidence="1">Leaves</tissue>
    </source>
</reference>